<dbReference type="STRING" id="642780.SAMN04488570_1468"/>
<reference evidence="3" key="1">
    <citation type="submission" date="2016-10" db="EMBL/GenBank/DDBJ databases">
        <authorList>
            <person name="Varghese N."/>
            <person name="Submissions S."/>
        </authorList>
    </citation>
    <scope>NUCLEOTIDE SEQUENCE [LARGE SCALE GENOMIC DNA]</scope>
    <source>
        <strain evidence="3">DSM 22127</strain>
    </source>
</reference>
<dbReference type="EMBL" id="LT629757">
    <property type="protein sequence ID" value="SDS25278.1"/>
    <property type="molecule type" value="Genomic_DNA"/>
</dbReference>
<dbReference type="SUPFAM" id="SSF111126">
    <property type="entry name" value="Ligand-binding domain in the NO signalling and Golgi transport"/>
    <property type="match status" value="1"/>
</dbReference>
<gene>
    <name evidence="2" type="ORF">SAMN04488570_1468</name>
</gene>
<dbReference type="InterPro" id="IPR024096">
    <property type="entry name" value="NO_sig/Golgi_transp_ligand-bd"/>
</dbReference>
<dbReference type="InterPro" id="IPR011644">
    <property type="entry name" value="Heme_NO-bd"/>
</dbReference>
<sequence length="180" mass="19677">MKGVILNLVEEAVVLQHGDAVWDRILVDADLDGVWTSLGNYPDDALPRLVGAGSELLGVAEADLCVELGRHATQGLSQRYPGHFAAHDDVRSFLLTLDDLVHAEVVRLHPDAQPPRFWFDDGEDGSLLVHYRSHRSLCALAEGMIEGAGVVYDEPTAVHHEACQLHDAPHCSLRVTFETG</sequence>
<dbReference type="AlphaFoldDB" id="A0A1H1QPA9"/>
<evidence type="ECO:0000313" key="3">
    <source>
        <dbReference type="Proteomes" id="UP000198859"/>
    </source>
</evidence>
<dbReference type="InterPro" id="IPR038158">
    <property type="entry name" value="H-NOX_domain_sf"/>
</dbReference>
<dbReference type="GO" id="GO:0020037">
    <property type="term" value="F:heme binding"/>
    <property type="evidence" value="ECO:0007669"/>
    <property type="project" value="InterPro"/>
</dbReference>
<accession>A0A1H1QPA9</accession>
<keyword evidence="3" id="KW-1185">Reference proteome</keyword>
<dbReference type="Proteomes" id="UP000198859">
    <property type="component" value="Chromosome I"/>
</dbReference>
<feature type="domain" description="Heme NO-binding" evidence="1">
    <location>
        <begin position="2"/>
        <end position="160"/>
    </location>
</feature>
<dbReference type="Pfam" id="PF07700">
    <property type="entry name" value="HNOB"/>
    <property type="match status" value="1"/>
</dbReference>
<evidence type="ECO:0000313" key="2">
    <source>
        <dbReference type="EMBL" id="SDS25278.1"/>
    </source>
</evidence>
<dbReference type="Gene3D" id="3.90.1520.10">
    <property type="entry name" value="H-NOX domain"/>
    <property type="match status" value="1"/>
</dbReference>
<name>A0A1H1QPA9_9ACTN</name>
<organism evidence="2 3">
    <name type="scientific">Nocardioides scoriae</name>
    <dbReference type="NCBI Taxonomy" id="642780"/>
    <lineage>
        <taxon>Bacteria</taxon>
        <taxon>Bacillati</taxon>
        <taxon>Actinomycetota</taxon>
        <taxon>Actinomycetes</taxon>
        <taxon>Propionibacteriales</taxon>
        <taxon>Nocardioidaceae</taxon>
        <taxon>Nocardioides</taxon>
    </lineage>
</organism>
<proteinExistence type="predicted"/>
<evidence type="ECO:0000259" key="1">
    <source>
        <dbReference type="Pfam" id="PF07700"/>
    </source>
</evidence>
<protein>
    <submittedName>
        <fullName evidence="2">Haem-NO-binding</fullName>
    </submittedName>
</protein>